<gene>
    <name evidence="7" type="ORF">GM418_23045</name>
</gene>
<dbReference type="EMBL" id="CP046401">
    <property type="protein sequence ID" value="QGY46433.1"/>
    <property type="molecule type" value="Genomic_DNA"/>
</dbReference>
<evidence type="ECO:0000259" key="6">
    <source>
        <dbReference type="PROSITE" id="PS51635"/>
    </source>
</evidence>
<feature type="signal peptide" evidence="5">
    <location>
        <begin position="1"/>
        <end position="20"/>
    </location>
</feature>
<dbReference type="RefSeq" id="WP_158869567.1">
    <property type="nucleotide sequence ID" value="NZ_CP046401.1"/>
</dbReference>
<dbReference type="Pfam" id="PF19143">
    <property type="entry name" value="Omp85_2"/>
    <property type="match status" value="1"/>
</dbReference>
<feature type="active site" description="Proton acceptor" evidence="4">
    <location>
        <position position="212"/>
    </location>
</feature>
<sequence length="731" mass="81735">MQYFPLIICLLLLQSISSIAQTDFSINKQPKVAVVLSGGGAKGFAHIGVLKVLEQEGIPIDIIVGTSMGSLIGGFYSLGYTAEEIEYIVKSQNWEKVLSDNVPRNDLSKNDQLLKQRYLLSSTFSDFKTITLPQGIIKGQNILNIFCGLAGNVPVDADFSQLPISFACIAANLETGEEVIIKDGFFPTALFSSMAIPGVFHPVNRENLLLVDGGLVNNFPTDVAKKMGADIIIGVDIRGDLYPREKLKSIDGIFGQMINFLGQGKDSLNNSYCDILIHPDITGYSVGSFSKEAADTLVLRGEKATLLLRDTIQKLKKENHLEPRIYSREYTTTEKWKITEIGFTERKNLDKTFFKNKLNLQLPGYYSNQELKSAIDRLYGYGEFDLVYYYLTNNETGKTLNLNIVPRKIYSQSIGFKVNTNDAAAVLFNINRKDYEKTIGFLSASTELSANPGVNLVAETTKRNLPTLGIELKGKYQKYKIYNEGDKLSSADVFYSALDIYLYKTYFNRLILGIGIQEEYFNGDVFTKNTNSFILSSKTNQFLSNAYTYVVFDNMDNFYFPQKGTRLDAEFSVYSDLSGNTSLSSALLFKMKNVVPLSSNTTFLFDIYSRSMFDNAYPLIKTTFVGGEPYSQYFNYHLPFIGLPPVILADRYTNIGLAGIRFHVAKNQCVSLVYNLMAQGNNYNELNNFLITNGGGVRYSVDSRLGPVEIGIGYAGRYDKPTFSANLGLWY</sequence>
<evidence type="ECO:0000256" key="3">
    <source>
        <dbReference type="ARBA" id="ARBA00023098"/>
    </source>
</evidence>
<name>A0A6I6K4E0_9BACT</name>
<dbReference type="PROSITE" id="PS51635">
    <property type="entry name" value="PNPLA"/>
    <property type="match status" value="1"/>
</dbReference>
<accession>A0A6I6K4E0</accession>
<dbReference type="InterPro" id="IPR002641">
    <property type="entry name" value="PNPLA_dom"/>
</dbReference>
<dbReference type="GO" id="GO:0016787">
    <property type="term" value="F:hydrolase activity"/>
    <property type="evidence" value="ECO:0007669"/>
    <property type="project" value="UniProtKB-UniRule"/>
</dbReference>
<keyword evidence="8" id="KW-1185">Reference proteome</keyword>
<feature type="short sequence motif" description="GXGXXG" evidence="4">
    <location>
        <begin position="38"/>
        <end position="43"/>
    </location>
</feature>
<keyword evidence="2 4" id="KW-0442">Lipid degradation</keyword>
<dbReference type="Proteomes" id="UP000428260">
    <property type="component" value="Chromosome"/>
</dbReference>
<dbReference type="PANTHER" id="PTHR14226">
    <property type="entry name" value="NEUROPATHY TARGET ESTERASE/SWISS CHEESE D.MELANOGASTER"/>
    <property type="match status" value="1"/>
</dbReference>
<dbReference type="AlphaFoldDB" id="A0A6I6K4E0"/>
<dbReference type="CDD" id="cd07205">
    <property type="entry name" value="Pat_PNPLA6_PNPLA7_NTE1_like"/>
    <property type="match status" value="1"/>
</dbReference>
<dbReference type="InterPro" id="IPR050301">
    <property type="entry name" value="NTE"/>
</dbReference>
<evidence type="ECO:0000256" key="4">
    <source>
        <dbReference type="PROSITE-ProRule" id="PRU01161"/>
    </source>
</evidence>
<feature type="short sequence motif" description="DGA/G" evidence="4">
    <location>
        <begin position="212"/>
        <end position="214"/>
    </location>
</feature>
<keyword evidence="3 4" id="KW-0443">Lipid metabolism</keyword>
<feature type="domain" description="PNPLA" evidence="6">
    <location>
        <begin position="34"/>
        <end position="225"/>
    </location>
</feature>
<evidence type="ECO:0000256" key="2">
    <source>
        <dbReference type="ARBA" id="ARBA00022963"/>
    </source>
</evidence>
<dbReference type="InterPro" id="IPR043864">
    <property type="entry name" value="Omp85-like_dom"/>
</dbReference>
<feature type="active site" description="Nucleophile" evidence="4">
    <location>
        <position position="67"/>
    </location>
</feature>
<feature type="chain" id="PRO_5026059309" description="PNPLA domain-containing protein" evidence="5">
    <location>
        <begin position="21"/>
        <end position="731"/>
    </location>
</feature>
<evidence type="ECO:0000313" key="8">
    <source>
        <dbReference type="Proteomes" id="UP000428260"/>
    </source>
</evidence>
<protein>
    <recommendedName>
        <fullName evidence="6">PNPLA domain-containing protein</fullName>
    </recommendedName>
</protein>
<dbReference type="InterPro" id="IPR016035">
    <property type="entry name" value="Acyl_Trfase/lysoPLipase"/>
</dbReference>
<proteinExistence type="predicted"/>
<reference evidence="7 8" key="1">
    <citation type="submission" date="2019-11" db="EMBL/GenBank/DDBJ databases">
        <authorList>
            <person name="Zheng R.K."/>
            <person name="Sun C.M."/>
        </authorList>
    </citation>
    <scope>NUCLEOTIDE SEQUENCE [LARGE SCALE GENOMIC DNA]</scope>
    <source>
        <strain evidence="7 8">WC007</strain>
    </source>
</reference>
<feature type="short sequence motif" description="GXSXG" evidence="4">
    <location>
        <begin position="65"/>
        <end position="69"/>
    </location>
</feature>
<dbReference type="Pfam" id="PF01734">
    <property type="entry name" value="Patatin"/>
    <property type="match status" value="1"/>
</dbReference>
<organism evidence="7 8">
    <name type="scientific">Maribellus comscasis</name>
    <dbReference type="NCBI Taxonomy" id="2681766"/>
    <lineage>
        <taxon>Bacteria</taxon>
        <taxon>Pseudomonadati</taxon>
        <taxon>Bacteroidota</taxon>
        <taxon>Bacteroidia</taxon>
        <taxon>Marinilabiliales</taxon>
        <taxon>Prolixibacteraceae</taxon>
        <taxon>Maribellus</taxon>
    </lineage>
</organism>
<keyword evidence="1 4" id="KW-0378">Hydrolase</keyword>
<dbReference type="Gene3D" id="3.40.1090.10">
    <property type="entry name" value="Cytosolic phospholipase A2 catalytic domain"/>
    <property type="match status" value="2"/>
</dbReference>
<evidence type="ECO:0000256" key="1">
    <source>
        <dbReference type="ARBA" id="ARBA00022801"/>
    </source>
</evidence>
<evidence type="ECO:0000313" key="7">
    <source>
        <dbReference type="EMBL" id="QGY46433.1"/>
    </source>
</evidence>
<dbReference type="SUPFAM" id="SSF52151">
    <property type="entry name" value="FabD/lysophospholipase-like"/>
    <property type="match status" value="1"/>
</dbReference>
<dbReference type="PANTHER" id="PTHR14226:SF76">
    <property type="entry name" value="NTE FAMILY PROTEIN RSSA"/>
    <property type="match status" value="1"/>
</dbReference>
<dbReference type="GO" id="GO:0016042">
    <property type="term" value="P:lipid catabolic process"/>
    <property type="evidence" value="ECO:0007669"/>
    <property type="project" value="UniProtKB-UniRule"/>
</dbReference>
<evidence type="ECO:0000256" key="5">
    <source>
        <dbReference type="SAM" id="SignalP"/>
    </source>
</evidence>
<dbReference type="KEGG" id="mcos:GM418_23045"/>
<keyword evidence="5" id="KW-0732">Signal</keyword>